<accession>A0A3A8K403</accession>
<dbReference type="InterPro" id="IPR011754">
    <property type="entry name" value="Mxa_paralog_2268"/>
</dbReference>
<dbReference type="Pfam" id="PF09544">
    <property type="entry name" value="DUF2381"/>
    <property type="match status" value="1"/>
</dbReference>
<sequence>MLLMLLGAVVPAWASAPGPRVPRERKLVVRAEDAATLHLLRVAPGAVTTVVFNDDILPASVDAKALAPLFAQVKVYPGVMVLRPAVAMPDASRPLVTVRFAGEDAPRHVSFLLVTDPKEVDTVVEVSRHALSAEDLGEELSLLRGRCAAAEAGLATLRAQCDQTGLAGAYSRGPWGRSRCQWIGLPYLLKHQAWRSWGVLSSTATSEAE</sequence>
<reference evidence="2" key="1">
    <citation type="submission" date="2018-09" db="EMBL/GenBank/DDBJ databases">
        <authorList>
            <person name="Livingstone P.G."/>
            <person name="Whitworth D.E."/>
        </authorList>
    </citation>
    <scope>NUCLEOTIDE SEQUENCE [LARGE SCALE GENOMIC DNA]</scope>
    <source>
        <strain evidence="2">CA043D</strain>
    </source>
</reference>
<dbReference type="AlphaFoldDB" id="A0A3A8K403"/>
<dbReference type="EMBL" id="RAWE01000049">
    <property type="protein sequence ID" value="RKH02780.1"/>
    <property type="molecule type" value="Genomic_DNA"/>
</dbReference>
<keyword evidence="2" id="KW-1185">Reference proteome</keyword>
<name>A0A3A8K403_9BACT</name>
<organism evidence="1 2">
    <name type="scientific">Corallococcus carmarthensis</name>
    <dbReference type="NCBI Taxonomy" id="2316728"/>
    <lineage>
        <taxon>Bacteria</taxon>
        <taxon>Pseudomonadati</taxon>
        <taxon>Myxococcota</taxon>
        <taxon>Myxococcia</taxon>
        <taxon>Myxococcales</taxon>
        <taxon>Cystobacterineae</taxon>
        <taxon>Myxococcaceae</taxon>
        <taxon>Corallococcus</taxon>
    </lineage>
</organism>
<evidence type="ECO:0000313" key="2">
    <source>
        <dbReference type="Proteomes" id="UP000268313"/>
    </source>
</evidence>
<dbReference type="NCBIfam" id="TIGR02268">
    <property type="entry name" value="Myxococcus xanthus paralogous family TIGR02268"/>
    <property type="match status" value="1"/>
</dbReference>
<comment type="caution">
    <text evidence="1">The sequence shown here is derived from an EMBL/GenBank/DDBJ whole genome shotgun (WGS) entry which is preliminary data.</text>
</comment>
<gene>
    <name evidence="1" type="ORF">D7X32_15830</name>
</gene>
<protein>
    <submittedName>
        <fullName evidence="1">DUF2381 family protein</fullName>
    </submittedName>
</protein>
<evidence type="ECO:0000313" key="1">
    <source>
        <dbReference type="EMBL" id="RKH02780.1"/>
    </source>
</evidence>
<dbReference type="Proteomes" id="UP000268313">
    <property type="component" value="Unassembled WGS sequence"/>
</dbReference>
<proteinExistence type="predicted"/>